<dbReference type="GO" id="GO:0003677">
    <property type="term" value="F:DNA binding"/>
    <property type="evidence" value="ECO:0007669"/>
    <property type="project" value="UniProtKB-UniRule"/>
</dbReference>
<accession>A0A2W5KHT6</accession>
<dbReference type="AlphaFoldDB" id="A0A2W5KHT6"/>
<dbReference type="Gene3D" id="1.10.10.60">
    <property type="entry name" value="Homeodomain-like"/>
    <property type="match status" value="1"/>
</dbReference>
<keyword evidence="1" id="KW-0805">Transcription regulation</keyword>
<evidence type="ECO:0000256" key="1">
    <source>
        <dbReference type="ARBA" id="ARBA00023015"/>
    </source>
</evidence>
<protein>
    <submittedName>
        <fullName evidence="7">TetR family transcriptional regulator</fullName>
    </submittedName>
</protein>
<evidence type="ECO:0000256" key="2">
    <source>
        <dbReference type="ARBA" id="ARBA00023125"/>
    </source>
</evidence>
<dbReference type="SUPFAM" id="SSF48498">
    <property type="entry name" value="Tetracyclin repressor-like, C-terminal domain"/>
    <property type="match status" value="1"/>
</dbReference>
<evidence type="ECO:0000256" key="3">
    <source>
        <dbReference type="ARBA" id="ARBA00023163"/>
    </source>
</evidence>
<sequence>MRVSREQAARNRERIIEQAAVLFREHGIDGIGVADLMQSAGLTHGGFYGHFASKDDLAARACEHAFAQSQARWSKLLAEAGDDAWPTLIAAYVSARHRDHPGRGCTLAALGGEAHRHAPPVRQAFERGVRTLADLLAHVLPGRSAQARRRRALATLAGMVGAIVLARAVEDRALSDEILEATGAALTR</sequence>
<evidence type="ECO:0000313" key="8">
    <source>
        <dbReference type="Proteomes" id="UP000249046"/>
    </source>
</evidence>
<evidence type="ECO:0000256" key="4">
    <source>
        <dbReference type="PROSITE-ProRule" id="PRU00335"/>
    </source>
</evidence>
<evidence type="ECO:0000256" key="5">
    <source>
        <dbReference type="SAM" id="Phobius"/>
    </source>
</evidence>
<keyword evidence="3" id="KW-0804">Transcription</keyword>
<dbReference type="InterPro" id="IPR009057">
    <property type="entry name" value="Homeodomain-like_sf"/>
</dbReference>
<dbReference type="InterPro" id="IPR036271">
    <property type="entry name" value="Tet_transcr_reg_TetR-rel_C_sf"/>
</dbReference>
<reference evidence="7 8" key="1">
    <citation type="submission" date="2017-08" db="EMBL/GenBank/DDBJ databases">
        <title>Infants hospitalized years apart are colonized by the same room-sourced microbial strains.</title>
        <authorList>
            <person name="Brooks B."/>
            <person name="Olm M.R."/>
            <person name="Firek B.A."/>
            <person name="Baker R."/>
            <person name="Thomas B.C."/>
            <person name="Morowitz M.J."/>
            <person name="Banfield J.F."/>
        </authorList>
    </citation>
    <scope>NUCLEOTIDE SEQUENCE [LARGE SCALE GENOMIC DNA]</scope>
    <source>
        <strain evidence="7">S2_005_003_R2_42</strain>
    </source>
</reference>
<dbReference type="SUPFAM" id="SSF46689">
    <property type="entry name" value="Homeodomain-like"/>
    <property type="match status" value="1"/>
</dbReference>
<feature type="transmembrane region" description="Helical" evidence="5">
    <location>
        <begin position="152"/>
        <end position="169"/>
    </location>
</feature>
<dbReference type="EMBL" id="QFPO01000005">
    <property type="protein sequence ID" value="PZQ16511.1"/>
    <property type="molecule type" value="Genomic_DNA"/>
</dbReference>
<evidence type="ECO:0000313" key="7">
    <source>
        <dbReference type="EMBL" id="PZQ16511.1"/>
    </source>
</evidence>
<keyword evidence="5" id="KW-0812">Transmembrane</keyword>
<dbReference type="PRINTS" id="PR00455">
    <property type="entry name" value="HTHTETR"/>
</dbReference>
<dbReference type="Pfam" id="PF00440">
    <property type="entry name" value="TetR_N"/>
    <property type="match status" value="1"/>
</dbReference>
<keyword evidence="2 4" id="KW-0238">DNA-binding</keyword>
<gene>
    <name evidence="7" type="ORF">DI564_07730</name>
</gene>
<dbReference type="InterPro" id="IPR001647">
    <property type="entry name" value="HTH_TetR"/>
</dbReference>
<comment type="caution">
    <text evidence="7">The sequence shown here is derived from an EMBL/GenBank/DDBJ whole genome shotgun (WGS) entry which is preliminary data.</text>
</comment>
<dbReference type="PANTHER" id="PTHR47506">
    <property type="entry name" value="TRANSCRIPTIONAL REGULATORY PROTEIN"/>
    <property type="match status" value="1"/>
</dbReference>
<evidence type="ECO:0000259" key="6">
    <source>
        <dbReference type="PROSITE" id="PS50977"/>
    </source>
</evidence>
<name>A0A2W5KHT6_9GAMM</name>
<dbReference type="Gene3D" id="1.10.357.10">
    <property type="entry name" value="Tetracycline Repressor, domain 2"/>
    <property type="match status" value="1"/>
</dbReference>
<dbReference type="PROSITE" id="PS50977">
    <property type="entry name" value="HTH_TETR_2"/>
    <property type="match status" value="1"/>
</dbReference>
<dbReference type="PANTHER" id="PTHR47506:SF7">
    <property type="entry name" value="TRANSCRIPTIONAL REGULATORY PROTEIN"/>
    <property type="match status" value="1"/>
</dbReference>
<feature type="DNA-binding region" description="H-T-H motif" evidence="4">
    <location>
        <begin position="32"/>
        <end position="51"/>
    </location>
</feature>
<keyword evidence="5" id="KW-1133">Transmembrane helix</keyword>
<dbReference type="Proteomes" id="UP000249046">
    <property type="component" value="Unassembled WGS sequence"/>
</dbReference>
<feature type="domain" description="HTH tetR-type" evidence="6">
    <location>
        <begin position="9"/>
        <end position="69"/>
    </location>
</feature>
<keyword evidence="5" id="KW-0472">Membrane</keyword>
<organism evidence="7 8">
    <name type="scientific">Rhodanobacter denitrificans</name>
    <dbReference type="NCBI Taxonomy" id="666685"/>
    <lineage>
        <taxon>Bacteria</taxon>
        <taxon>Pseudomonadati</taxon>
        <taxon>Pseudomonadota</taxon>
        <taxon>Gammaproteobacteria</taxon>
        <taxon>Lysobacterales</taxon>
        <taxon>Rhodanobacteraceae</taxon>
        <taxon>Rhodanobacter</taxon>
    </lineage>
</organism>
<proteinExistence type="predicted"/>